<dbReference type="Proteomes" id="UP000824258">
    <property type="component" value="Unassembled WGS sequence"/>
</dbReference>
<dbReference type="SMART" id="SM00987">
    <property type="entry name" value="UreE_C"/>
    <property type="match status" value="1"/>
</dbReference>
<keyword evidence="2" id="KW-0378">Hydrolase</keyword>
<comment type="caution">
    <text evidence="2">The sequence shown here is derived from an EMBL/GenBank/DDBJ whole genome shotgun (WGS) entry which is preliminary data.</text>
</comment>
<dbReference type="AlphaFoldDB" id="A0A9D1D7R5"/>
<dbReference type="CDD" id="cd10032">
    <property type="entry name" value="UDG-F6_HDG"/>
    <property type="match status" value="1"/>
</dbReference>
<dbReference type="InterPro" id="IPR005122">
    <property type="entry name" value="Uracil-DNA_glycosylase-like"/>
</dbReference>
<evidence type="ECO:0000259" key="1">
    <source>
        <dbReference type="SMART" id="SM00986"/>
    </source>
</evidence>
<dbReference type="Pfam" id="PF03167">
    <property type="entry name" value="UDG"/>
    <property type="match status" value="1"/>
</dbReference>
<evidence type="ECO:0000313" key="3">
    <source>
        <dbReference type="Proteomes" id="UP000824258"/>
    </source>
</evidence>
<dbReference type="EMBL" id="DVGD01000052">
    <property type="protein sequence ID" value="HIR09129.1"/>
    <property type="molecule type" value="Genomic_DNA"/>
</dbReference>
<proteinExistence type="predicted"/>
<organism evidence="2 3">
    <name type="scientific">Candidatus Avoscillospira stercoripullorum</name>
    <dbReference type="NCBI Taxonomy" id="2840709"/>
    <lineage>
        <taxon>Bacteria</taxon>
        <taxon>Bacillati</taxon>
        <taxon>Bacillota</taxon>
        <taxon>Clostridia</taxon>
        <taxon>Eubacteriales</taxon>
        <taxon>Oscillospiraceae</taxon>
        <taxon>Oscillospiraceae incertae sedis</taxon>
        <taxon>Candidatus Avoscillospira</taxon>
    </lineage>
</organism>
<reference evidence="2" key="1">
    <citation type="submission" date="2020-10" db="EMBL/GenBank/DDBJ databases">
        <authorList>
            <person name="Gilroy R."/>
        </authorList>
    </citation>
    <scope>NUCLEOTIDE SEQUENCE</scope>
    <source>
        <strain evidence="2">ChiHjej9B8-7071</strain>
    </source>
</reference>
<dbReference type="GO" id="GO:0033958">
    <property type="term" value="F:DNA-deoxyinosine glycosylase activity"/>
    <property type="evidence" value="ECO:0007669"/>
    <property type="project" value="UniProtKB-EC"/>
</dbReference>
<dbReference type="InterPro" id="IPR036895">
    <property type="entry name" value="Uracil-DNA_glycosylase-like_sf"/>
</dbReference>
<sequence>MERNERVKTVLETHPIPPLYDEHSHILILGSFPSVKSRAGMFFYHHPQNRFWKVIAGVLGRETPQTIEEKAAMLHESHIALWDVIARCEITGSQDSSISHAEPNDLGEIFAAAPIRAIFLNGGTAWTYFCRTKKDWGVPAFKLPSTSPANAAWTLPKLLGAWAVILPYL</sequence>
<dbReference type="NCBIfam" id="TIGR04274">
    <property type="entry name" value="hypoxanDNAglyco"/>
    <property type="match status" value="1"/>
</dbReference>
<name>A0A9D1D7R5_9FIRM</name>
<gene>
    <name evidence="2" type="ORF">IAA70_01855</name>
</gene>
<keyword evidence="2" id="KW-0326">Glycosidase</keyword>
<dbReference type="SMART" id="SM00986">
    <property type="entry name" value="UDG"/>
    <property type="match status" value="1"/>
</dbReference>
<evidence type="ECO:0000313" key="2">
    <source>
        <dbReference type="EMBL" id="HIR09129.1"/>
    </source>
</evidence>
<accession>A0A9D1D7R5</accession>
<dbReference type="InterPro" id="IPR026353">
    <property type="entry name" value="Hypoxan-DNA_Glyclase"/>
</dbReference>
<dbReference type="Gene3D" id="3.40.470.10">
    <property type="entry name" value="Uracil-DNA glycosylase-like domain"/>
    <property type="match status" value="1"/>
</dbReference>
<reference evidence="2" key="2">
    <citation type="journal article" date="2021" name="PeerJ">
        <title>Extensive microbial diversity within the chicken gut microbiome revealed by metagenomics and culture.</title>
        <authorList>
            <person name="Gilroy R."/>
            <person name="Ravi A."/>
            <person name="Getino M."/>
            <person name="Pursley I."/>
            <person name="Horton D.L."/>
            <person name="Alikhan N.F."/>
            <person name="Baker D."/>
            <person name="Gharbi K."/>
            <person name="Hall N."/>
            <person name="Watson M."/>
            <person name="Adriaenssens E.M."/>
            <person name="Foster-Nyarko E."/>
            <person name="Jarju S."/>
            <person name="Secka A."/>
            <person name="Antonio M."/>
            <person name="Oren A."/>
            <person name="Chaudhuri R.R."/>
            <person name="La Ragione R."/>
            <person name="Hildebrand F."/>
            <person name="Pallen M.J."/>
        </authorList>
    </citation>
    <scope>NUCLEOTIDE SEQUENCE</scope>
    <source>
        <strain evidence="2">ChiHjej9B8-7071</strain>
    </source>
</reference>
<protein>
    <submittedName>
        <fullName evidence="2">DNA-deoxyinosine glycosylase</fullName>
        <ecNumber evidence="2">3.2.2.15</ecNumber>
    </submittedName>
</protein>
<feature type="domain" description="Uracil-DNA glycosylase-like" evidence="1">
    <location>
        <begin position="17"/>
        <end position="166"/>
    </location>
</feature>
<dbReference type="EC" id="3.2.2.15" evidence="2"/>
<dbReference type="SUPFAM" id="SSF52141">
    <property type="entry name" value="Uracil-DNA glycosylase-like"/>
    <property type="match status" value="1"/>
</dbReference>